<gene>
    <name evidence="4" type="ORF">H4W34_001980</name>
</gene>
<dbReference type="PANTHER" id="PTHR11839:SF18">
    <property type="entry name" value="NUDIX HYDROLASE DOMAIN-CONTAINING PROTEIN"/>
    <property type="match status" value="1"/>
</dbReference>
<feature type="domain" description="Nudix hydrolase" evidence="3">
    <location>
        <begin position="19"/>
        <end position="184"/>
    </location>
</feature>
<dbReference type="Proteomes" id="UP000627838">
    <property type="component" value="Unassembled WGS sequence"/>
</dbReference>
<name>A0ABR9JNL4_9ACTN</name>
<dbReference type="SUPFAM" id="SSF55811">
    <property type="entry name" value="Nudix"/>
    <property type="match status" value="1"/>
</dbReference>
<evidence type="ECO:0000259" key="3">
    <source>
        <dbReference type="PROSITE" id="PS51462"/>
    </source>
</evidence>
<dbReference type="Pfam" id="PF00293">
    <property type="entry name" value="NUDIX"/>
    <property type="match status" value="1"/>
</dbReference>
<dbReference type="RefSeq" id="WP_192758891.1">
    <property type="nucleotide sequence ID" value="NZ_JADBDZ010000001.1"/>
</dbReference>
<evidence type="ECO:0000313" key="5">
    <source>
        <dbReference type="Proteomes" id="UP000627838"/>
    </source>
</evidence>
<keyword evidence="2" id="KW-0378">Hydrolase</keyword>
<comment type="cofactor">
    <cofactor evidence="1">
        <name>Mg(2+)</name>
        <dbReference type="ChEBI" id="CHEBI:18420"/>
    </cofactor>
</comment>
<reference evidence="4 5" key="1">
    <citation type="submission" date="2020-10" db="EMBL/GenBank/DDBJ databases">
        <title>Sequencing the genomes of 1000 actinobacteria strains.</title>
        <authorList>
            <person name="Klenk H.-P."/>
        </authorList>
    </citation>
    <scope>NUCLEOTIDE SEQUENCE [LARGE SCALE GENOMIC DNA]</scope>
    <source>
        <strain evidence="4 5">DSM 46744</strain>
    </source>
</reference>
<dbReference type="InterPro" id="IPR015797">
    <property type="entry name" value="NUDIX_hydrolase-like_dom_sf"/>
</dbReference>
<organism evidence="4 5">
    <name type="scientific">Actinomadura algeriensis</name>
    <dbReference type="NCBI Taxonomy" id="1679523"/>
    <lineage>
        <taxon>Bacteria</taxon>
        <taxon>Bacillati</taxon>
        <taxon>Actinomycetota</taxon>
        <taxon>Actinomycetes</taxon>
        <taxon>Streptosporangiales</taxon>
        <taxon>Thermomonosporaceae</taxon>
        <taxon>Actinomadura</taxon>
    </lineage>
</organism>
<accession>A0ABR9JNL4</accession>
<evidence type="ECO:0000256" key="1">
    <source>
        <dbReference type="ARBA" id="ARBA00001946"/>
    </source>
</evidence>
<dbReference type="Gene3D" id="3.90.79.10">
    <property type="entry name" value="Nucleoside Triphosphate Pyrophosphohydrolase"/>
    <property type="match status" value="1"/>
</dbReference>
<protein>
    <submittedName>
        <fullName evidence="4">8-oxo-dGTP pyrophosphatase MutT (NUDIX family)</fullName>
    </submittedName>
</protein>
<dbReference type="EMBL" id="JADBDZ010000001">
    <property type="protein sequence ID" value="MBE1532147.1"/>
    <property type="molecule type" value="Genomic_DNA"/>
</dbReference>
<dbReference type="CDD" id="cd24161">
    <property type="entry name" value="NUDIX_ADPRase_Ndx2"/>
    <property type="match status" value="1"/>
</dbReference>
<evidence type="ECO:0000256" key="2">
    <source>
        <dbReference type="ARBA" id="ARBA00022801"/>
    </source>
</evidence>
<keyword evidence="5" id="KW-1185">Reference proteome</keyword>
<dbReference type="PROSITE" id="PS51462">
    <property type="entry name" value="NUDIX"/>
    <property type="match status" value="1"/>
</dbReference>
<proteinExistence type="predicted"/>
<dbReference type="PANTHER" id="PTHR11839">
    <property type="entry name" value="UDP/ADP-SUGAR PYROPHOSPHATASE"/>
    <property type="match status" value="1"/>
</dbReference>
<comment type="caution">
    <text evidence="4">The sequence shown here is derived from an EMBL/GenBank/DDBJ whole genome shotgun (WGS) entry which is preliminary data.</text>
</comment>
<dbReference type="InterPro" id="IPR000086">
    <property type="entry name" value="NUDIX_hydrolase_dom"/>
</dbReference>
<sequence>MTDLHGHEANGNAGERPAVRRIASRVVYENPWMVVREDEIERLDGSRGIYGVIDKPDFVLVIPEENGGFHMVEEFRYPIGRRTWSFPQGSAPGRRAVDPAELARRELAEETGFTAGRLRVIGRLNCAHGMSGQSFTIFHATGLTPGEPDREAEEQDMRQRWVSRAEFRALVADGRITDDSTLAAFALLTMDGLPAD</sequence>
<evidence type="ECO:0000313" key="4">
    <source>
        <dbReference type="EMBL" id="MBE1532147.1"/>
    </source>
</evidence>